<dbReference type="PANTHER" id="PTHR48083:SF13">
    <property type="entry name" value="ACYL-COA DEHYDROGENASE FAMILY MEMBER 11"/>
    <property type="match status" value="1"/>
</dbReference>
<name>A0ABT6ZZA6_9ACTN</name>
<evidence type="ECO:0000256" key="3">
    <source>
        <dbReference type="ARBA" id="ARBA00011738"/>
    </source>
</evidence>
<dbReference type="RefSeq" id="WP_274046514.1">
    <property type="nucleotide sequence ID" value="NZ_JANCPR020000020.1"/>
</dbReference>
<dbReference type="InterPro" id="IPR006091">
    <property type="entry name" value="Acyl-CoA_Oxase/DH_mid-dom"/>
</dbReference>
<evidence type="ECO:0000313" key="11">
    <source>
        <dbReference type="EMBL" id="MDJ1134404.1"/>
    </source>
</evidence>
<evidence type="ECO:0000256" key="5">
    <source>
        <dbReference type="ARBA" id="ARBA00022827"/>
    </source>
</evidence>
<dbReference type="InterPro" id="IPR037069">
    <property type="entry name" value="AcylCoA_DH/ox_N_sf"/>
</dbReference>
<evidence type="ECO:0000256" key="1">
    <source>
        <dbReference type="ARBA" id="ARBA00001974"/>
    </source>
</evidence>
<evidence type="ECO:0000256" key="4">
    <source>
        <dbReference type="ARBA" id="ARBA00022630"/>
    </source>
</evidence>
<accession>A0ABT6ZZA6</accession>
<gene>
    <name evidence="11" type="ORF">NMN56_021030</name>
</gene>
<proteinExistence type="inferred from homology"/>
<reference evidence="11 12" key="1">
    <citation type="submission" date="2023-05" db="EMBL/GenBank/DDBJ databases">
        <title>Streptantibioticus silvisoli sp. nov., acidotolerant actinomycetes 1 from pine litter.</title>
        <authorList>
            <person name="Swiecimska M."/>
            <person name="Golinska P."/>
            <person name="Sangal V."/>
            <person name="Wachnowicz B."/>
            <person name="Goodfellow M."/>
        </authorList>
    </citation>
    <scope>NUCLEOTIDE SEQUENCE [LARGE SCALE GENOMIC DNA]</scope>
    <source>
        <strain evidence="11 12">DSM 42109</strain>
    </source>
</reference>
<dbReference type="PANTHER" id="PTHR48083">
    <property type="entry name" value="MEDIUM-CHAIN SPECIFIC ACYL-COA DEHYDROGENASE, MITOCHONDRIAL-RELATED"/>
    <property type="match status" value="1"/>
</dbReference>
<dbReference type="InterPro" id="IPR050741">
    <property type="entry name" value="Acyl-CoA_dehydrogenase"/>
</dbReference>
<evidence type="ECO:0000256" key="7">
    <source>
        <dbReference type="RuleBase" id="RU362125"/>
    </source>
</evidence>
<keyword evidence="12" id="KW-1185">Reference proteome</keyword>
<dbReference type="InterPro" id="IPR009100">
    <property type="entry name" value="AcylCoA_DH/oxidase_NM_dom_sf"/>
</dbReference>
<sequence>MDFAYDARTEELRERLLAFMDEHVRPAERVVDEQRAQLDSPWLTPPVVGELKDTAKKLGLWNLFLPDPAYGAGLTNLQYAPLAEITGHSPQLAPTALNCAAPDTGNMELLAEFGTPEQRERWLEPLLAGEIRSAFAMTEPEVASSDATNIGTRIRREGDSYVITGRKWYISGAMNPDCQIFIVMGKTDPDGADVRRQQSMILVPRDTPGVEVRRAMTVYGYEDHYHGGHAEVVFHDVRVPASHLVGEEGGGFAIAQARLGPGRIHHCMRLIGMAERGIELMCRRAVSRTAFGKPLAAQGAVQGWIADARVQVEQLRLLVLKTAWLMDTVGNRGAHTEIQAIKIATPRAVVGILDDAVQLHGAGGVSQDFPLAELWAGARTLRLADGPDEVHQRSLARHELRRYA</sequence>
<feature type="domain" description="Acyl-CoA dehydrogenase/oxidase C-terminal" evidence="8">
    <location>
        <begin position="249"/>
        <end position="398"/>
    </location>
</feature>
<dbReference type="SUPFAM" id="SSF56645">
    <property type="entry name" value="Acyl-CoA dehydrogenase NM domain-like"/>
    <property type="match status" value="1"/>
</dbReference>
<evidence type="ECO:0000259" key="9">
    <source>
        <dbReference type="Pfam" id="PF02770"/>
    </source>
</evidence>
<dbReference type="Pfam" id="PF02770">
    <property type="entry name" value="Acyl-CoA_dh_M"/>
    <property type="match status" value="1"/>
</dbReference>
<dbReference type="Gene3D" id="1.10.540.10">
    <property type="entry name" value="Acyl-CoA dehydrogenase/oxidase, N-terminal domain"/>
    <property type="match status" value="1"/>
</dbReference>
<comment type="cofactor">
    <cofactor evidence="1 7">
        <name>FAD</name>
        <dbReference type="ChEBI" id="CHEBI:57692"/>
    </cofactor>
</comment>
<organism evidence="11 12">
    <name type="scientific">Streptomyces iconiensis</name>
    <dbReference type="NCBI Taxonomy" id="1384038"/>
    <lineage>
        <taxon>Bacteria</taxon>
        <taxon>Bacillati</taxon>
        <taxon>Actinomycetota</taxon>
        <taxon>Actinomycetes</taxon>
        <taxon>Kitasatosporales</taxon>
        <taxon>Streptomycetaceae</taxon>
        <taxon>Streptomyces</taxon>
    </lineage>
</organism>
<evidence type="ECO:0000256" key="2">
    <source>
        <dbReference type="ARBA" id="ARBA00009347"/>
    </source>
</evidence>
<evidence type="ECO:0000259" key="10">
    <source>
        <dbReference type="Pfam" id="PF02771"/>
    </source>
</evidence>
<dbReference type="Proteomes" id="UP001214441">
    <property type="component" value="Unassembled WGS sequence"/>
</dbReference>
<evidence type="ECO:0000259" key="8">
    <source>
        <dbReference type="Pfam" id="PF00441"/>
    </source>
</evidence>
<feature type="domain" description="Acyl-CoA dehydrogenase/oxidase N-terminal" evidence="10">
    <location>
        <begin position="9"/>
        <end position="130"/>
    </location>
</feature>
<comment type="similarity">
    <text evidence="2 7">Belongs to the acyl-CoA dehydrogenase family.</text>
</comment>
<comment type="caution">
    <text evidence="11">The sequence shown here is derived from an EMBL/GenBank/DDBJ whole genome shotgun (WGS) entry which is preliminary data.</text>
</comment>
<keyword evidence="5 7" id="KW-0274">FAD</keyword>
<dbReference type="InterPro" id="IPR036250">
    <property type="entry name" value="AcylCo_DH-like_C"/>
</dbReference>
<dbReference type="Gene3D" id="1.20.140.10">
    <property type="entry name" value="Butyryl-CoA Dehydrogenase, subunit A, domain 3"/>
    <property type="match status" value="1"/>
</dbReference>
<dbReference type="Gene3D" id="2.40.110.10">
    <property type="entry name" value="Butyryl-CoA Dehydrogenase, subunit A, domain 2"/>
    <property type="match status" value="1"/>
</dbReference>
<keyword evidence="4 7" id="KW-0285">Flavoprotein</keyword>
<dbReference type="SUPFAM" id="SSF47203">
    <property type="entry name" value="Acyl-CoA dehydrogenase C-terminal domain-like"/>
    <property type="match status" value="1"/>
</dbReference>
<keyword evidence="6 7" id="KW-0560">Oxidoreductase</keyword>
<dbReference type="InterPro" id="IPR009075">
    <property type="entry name" value="AcylCo_DH/oxidase_C"/>
</dbReference>
<dbReference type="InterPro" id="IPR013786">
    <property type="entry name" value="AcylCoA_DH/ox_N"/>
</dbReference>
<evidence type="ECO:0000256" key="6">
    <source>
        <dbReference type="ARBA" id="ARBA00023002"/>
    </source>
</evidence>
<evidence type="ECO:0000313" key="12">
    <source>
        <dbReference type="Proteomes" id="UP001214441"/>
    </source>
</evidence>
<dbReference type="Pfam" id="PF02771">
    <property type="entry name" value="Acyl-CoA_dh_N"/>
    <property type="match status" value="1"/>
</dbReference>
<dbReference type="Pfam" id="PF00441">
    <property type="entry name" value="Acyl-CoA_dh_1"/>
    <property type="match status" value="1"/>
</dbReference>
<comment type="subunit">
    <text evidence="3">Homodimer.</text>
</comment>
<dbReference type="InterPro" id="IPR046373">
    <property type="entry name" value="Acyl-CoA_Oxase/DH_mid-dom_sf"/>
</dbReference>
<dbReference type="EMBL" id="JANCPR020000020">
    <property type="protein sequence ID" value="MDJ1134404.1"/>
    <property type="molecule type" value="Genomic_DNA"/>
</dbReference>
<feature type="domain" description="Acyl-CoA oxidase/dehydrogenase middle" evidence="9">
    <location>
        <begin position="134"/>
        <end position="237"/>
    </location>
</feature>
<protein>
    <submittedName>
        <fullName evidence="11">Acyl-CoA dehydrogenase family protein</fullName>
    </submittedName>
</protein>